<evidence type="ECO:0000256" key="2">
    <source>
        <dbReference type="ARBA" id="ARBA00023157"/>
    </source>
</evidence>
<keyword evidence="7" id="KW-1185">Reference proteome</keyword>
<keyword evidence="5" id="KW-1133">Transmembrane helix</keyword>
<dbReference type="GO" id="GO:0005886">
    <property type="term" value="C:plasma membrane"/>
    <property type="evidence" value="ECO:0007669"/>
    <property type="project" value="TreeGrafter"/>
</dbReference>
<keyword evidence="5" id="KW-0812">Transmembrane</keyword>
<dbReference type="InterPro" id="IPR013783">
    <property type="entry name" value="Ig-like_fold"/>
</dbReference>
<evidence type="ECO:0000256" key="3">
    <source>
        <dbReference type="ARBA" id="ARBA00023180"/>
    </source>
</evidence>
<dbReference type="Pfam" id="PF13895">
    <property type="entry name" value="Ig_2"/>
    <property type="match status" value="1"/>
</dbReference>
<dbReference type="RefSeq" id="XP_021091059.1">
    <property type="nucleotide sequence ID" value="XM_021235400.2"/>
</dbReference>
<dbReference type="PROSITE" id="PS50835">
    <property type="entry name" value="IG_LIKE"/>
    <property type="match status" value="1"/>
</dbReference>
<reference evidence="8" key="1">
    <citation type="submission" date="2025-08" db="UniProtKB">
        <authorList>
            <consortium name="RefSeq"/>
        </authorList>
    </citation>
    <scope>IDENTIFICATION</scope>
    <source>
        <tissue evidence="8">Liver</tissue>
    </source>
</reference>
<feature type="domain" description="Ig-like" evidence="6">
    <location>
        <begin position="33"/>
        <end position="119"/>
    </location>
</feature>
<dbReference type="InterPro" id="IPR003599">
    <property type="entry name" value="Ig_sub"/>
</dbReference>
<name>A0A3Q0DF62_MESAU</name>
<dbReference type="AlphaFoldDB" id="A0A3Q0DF62"/>
<dbReference type="GeneID" id="101841495"/>
<evidence type="ECO:0000259" key="6">
    <source>
        <dbReference type="PROSITE" id="PS50835"/>
    </source>
</evidence>
<dbReference type="PANTHER" id="PTHR11738">
    <property type="entry name" value="MHC CLASS I NK CELL RECEPTOR"/>
    <property type="match status" value="1"/>
</dbReference>
<keyword evidence="2" id="KW-1015">Disulfide bond</keyword>
<evidence type="ECO:0000256" key="1">
    <source>
        <dbReference type="ARBA" id="ARBA00022729"/>
    </source>
</evidence>
<dbReference type="GO" id="GO:0002764">
    <property type="term" value="P:immune response-regulating signaling pathway"/>
    <property type="evidence" value="ECO:0007669"/>
    <property type="project" value="TreeGrafter"/>
</dbReference>
<keyword evidence="4" id="KW-0393">Immunoglobulin domain</keyword>
<protein>
    <submittedName>
        <fullName evidence="8">Leukocyte immunoglobulin-like receptor subfamily A member 5 isoform X2</fullName>
    </submittedName>
</protein>
<dbReference type="SUPFAM" id="SSF48726">
    <property type="entry name" value="Immunoglobulin"/>
    <property type="match status" value="2"/>
</dbReference>
<dbReference type="PANTHER" id="PTHR11738:SF193">
    <property type="entry name" value="IMMUNOGLOBULIN SUBTYPE DOMAIN-CONTAINING PROTEIN"/>
    <property type="match status" value="1"/>
</dbReference>
<proteinExistence type="predicted"/>
<keyword evidence="3" id="KW-0325">Glycoprotein</keyword>
<sequence length="267" mass="30324">MKNFHGSHGYPGVWTRDIQKQRIWSHHGPPPQPSIWAVPGAVISTGSDVSIFCRTPPGVTTVRLYHYGPYGRWSDRTPEGAQEVFEFSLQRMTLSNAGDYYCEYTKEGQWSQSDRLELVVTGVYKEKPSLTVDSGPQGFSERNVTLLCCTHPSFDIFILCRGGNASLPQNCSRQHHNTFLISPVSLGHRRSYRCFGSYKRSSYSWSLPSDPLELPITESRTSDYRLENCIRLILAIIILLGIGVLLLDAWKSRREPMRPSESPKWRA</sequence>
<dbReference type="FunFam" id="2.60.40.10:FF:000049">
    <property type="entry name" value="Leukocyte immunoglobulin-like receptor subfamily B member 1"/>
    <property type="match status" value="2"/>
</dbReference>
<evidence type="ECO:0000256" key="4">
    <source>
        <dbReference type="ARBA" id="ARBA00023319"/>
    </source>
</evidence>
<dbReference type="InterPro" id="IPR007110">
    <property type="entry name" value="Ig-like_dom"/>
</dbReference>
<evidence type="ECO:0000313" key="8">
    <source>
        <dbReference type="RefSeq" id="XP_021091059.1"/>
    </source>
</evidence>
<dbReference type="InterPro" id="IPR036179">
    <property type="entry name" value="Ig-like_dom_sf"/>
</dbReference>
<gene>
    <name evidence="8" type="primary">LOC101841495</name>
</gene>
<feature type="transmembrane region" description="Helical" evidence="5">
    <location>
        <begin position="230"/>
        <end position="250"/>
    </location>
</feature>
<dbReference type="Gene3D" id="2.60.40.10">
    <property type="entry name" value="Immunoglobulins"/>
    <property type="match status" value="2"/>
</dbReference>
<dbReference type="Proteomes" id="UP000886700">
    <property type="component" value="Unplaced"/>
</dbReference>
<dbReference type="SMART" id="SM00409">
    <property type="entry name" value="IG"/>
    <property type="match status" value="1"/>
</dbReference>
<keyword evidence="1" id="KW-0732">Signal</keyword>
<evidence type="ECO:0000256" key="5">
    <source>
        <dbReference type="SAM" id="Phobius"/>
    </source>
</evidence>
<dbReference type="InterPro" id="IPR050412">
    <property type="entry name" value="Ig-like_Receptors_ImmuneReg"/>
</dbReference>
<organism evidence="7 8">
    <name type="scientific">Mesocricetus auratus</name>
    <name type="common">Golden hamster</name>
    <dbReference type="NCBI Taxonomy" id="10036"/>
    <lineage>
        <taxon>Eukaryota</taxon>
        <taxon>Metazoa</taxon>
        <taxon>Chordata</taxon>
        <taxon>Craniata</taxon>
        <taxon>Vertebrata</taxon>
        <taxon>Euteleostomi</taxon>
        <taxon>Mammalia</taxon>
        <taxon>Eutheria</taxon>
        <taxon>Euarchontoglires</taxon>
        <taxon>Glires</taxon>
        <taxon>Rodentia</taxon>
        <taxon>Myomorpha</taxon>
        <taxon>Muroidea</taxon>
        <taxon>Cricetidae</taxon>
        <taxon>Cricetinae</taxon>
        <taxon>Mesocricetus</taxon>
    </lineage>
</organism>
<keyword evidence="5" id="KW-0472">Membrane</keyword>
<accession>A0A3Q0DF62</accession>
<evidence type="ECO:0000313" key="7">
    <source>
        <dbReference type="Proteomes" id="UP000886700"/>
    </source>
</evidence>